<name>A0A8J3ZYU0_9ACTN</name>
<evidence type="ECO:0000313" key="2">
    <source>
        <dbReference type="Proteomes" id="UP000635606"/>
    </source>
</evidence>
<dbReference type="RefSeq" id="WP_203931631.1">
    <property type="nucleotide sequence ID" value="NZ_BOPH01000090.1"/>
</dbReference>
<organism evidence="1 2">
    <name type="scientific">Virgisporangium ochraceum</name>
    <dbReference type="NCBI Taxonomy" id="65505"/>
    <lineage>
        <taxon>Bacteria</taxon>
        <taxon>Bacillati</taxon>
        <taxon>Actinomycetota</taxon>
        <taxon>Actinomycetes</taxon>
        <taxon>Micromonosporales</taxon>
        <taxon>Micromonosporaceae</taxon>
        <taxon>Virgisporangium</taxon>
    </lineage>
</organism>
<dbReference type="Proteomes" id="UP000635606">
    <property type="component" value="Unassembled WGS sequence"/>
</dbReference>
<proteinExistence type="predicted"/>
<comment type="caution">
    <text evidence="1">The sequence shown here is derived from an EMBL/GenBank/DDBJ whole genome shotgun (WGS) entry which is preliminary data.</text>
</comment>
<gene>
    <name evidence="1" type="ORF">Voc01_066800</name>
</gene>
<accession>A0A8J3ZYU0</accession>
<evidence type="ECO:0000313" key="1">
    <source>
        <dbReference type="EMBL" id="GIJ71763.1"/>
    </source>
</evidence>
<reference evidence="1" key="1">
    <citation type="submission" date="2021-01" db="EMBL/GenBank/DDBJ databases">
        <title>Whole genome shotgun sequence of Virgisporangium ochraceum NBRC 16418.</title>
        <authorList>
            <person name="Komaki H."/>
            <person name="Tamura T."/>
        </authorList>
    </citation>
    <scope>NUCLEOTIDE SEQUENCE</scope>
    <source>
        <strain evidence="1">NBRC 16418</strain>
    </source>
</reference>
<dbReference type="AlphaFoldDB" id="A0A8J3ZYU0"/>
<protein>
    <submittedName>
        <fullName evidence="1">Uncharacterized protein</fullName>
    </submittedName>
</protein>
<keyword evidence="2" id="KW-1185">Reference proteome</keyword>
<sequence>MTTTNPPTLHPPEWWDGLLRACGPFDDAVATERLAELILPRISRRMVRREAELAINRVVLFLIKQTPDARATALKVTERLEALLLRRHDEDDEEPGVAEGQAICRLLRQQYGSAASTAERIVGMDKLLHAIFASLRSSSLHTAFTVELLKRGQEPEHAVRAGLALGTYRWWPGWLRSVATDLALAGRLDTATITALDRCAFAELNPIQAKMARKLIDGDPELAGLAASRLVSLGKTDAAAALLRGDLEAIAMASKLTLNVAESLGD</sequence>
<dbReference type="EMBL" id="BOPH01000090">
    <property type="protein sequence ID" value="GIJ71763.1"/>
    <property type="molecule type" value="Genomic_DNA"/>
</dbReference>